<dbReference type="PROSITE" id="PS51371">
    <property type="entry name" value="CBS"/>
    <property type="match status" value="1"/>
</dbReference>
<dbReference type="Proteomes" id="UP000308549">
    <property type="component" value="Unassembled WGS sequence"/>
</dbReference>
<dbReference type="OrthoDB" id="449052at2759"/>
<feature type="compositionally biased region" description="Polar residues" evidence="4">
    <location>
        <begin position="60"/>
        <end position="69"/>
    </location>
</feature>
<evidence type="ECO:0000256" key="1">
    <source>
        <dbReference type="ARBA" id="ARBA00022737"/>
    </source>
</evidence>
<evidence type="ECO:0000256" key="4">
    <source>
        <dbReference type="SAM" id="MobiDB-lite"/>
    </source>
</evidence>
<dbReference type="EMBL" id="NAJL01000020">
    <property type="protein sequence ID" value="TKA27999.1"/>
    <property type="molecule type" value="Genomic_DNA"/>
</dbReference>
<dbReference type="InterPro" id="IPR000644">
    <property type="entry name" value="CBS_dom"/>
</dbReference>
<dbReference type="InterPro" id="IPR050511">
    <property type="entry name" value="AMPK_gamma/SDS23_families"/>
</dbReference>
<evidence type="ECO:0000313" key="7">
    <source>
        <dbReference type="Proteomes" id="UP000308549"/>
    </source>
</evidence>
<feature type="domain" description="CBS" evidence="5">
    <location>
        <begin position="289"/>
        <end position="346"/>
    </location>
</feature>
<gene>
    <name evidence="6" type="ORF">B0A50_04065</name>
</gene>
<evidence type="ECO:0000256" key="3">
    <source>
        <dbReference type="PROSITE-ProRule" id="PRU00703"/>
    </source>
</evidence>
<dbReference type="SMART" id="SM00116">
    <property type="entry name" value="CBS"/>
    <property type="match status" value="2"/>
</dbReference>
<proteinExistence type="predicted"/>
<keyword evidence="2 3" id="KW-0129">CBS domain</keyword>
<feature type="compositionally biased region" description="Low complexity" evidence="4">
    <location>
        <begin position="1"/>
        <end position="31"/>
    </location>
</feature>
<organism evidence="6 7">
    <name type="scientific">Salinomyces thailandicus</name>
    <dbReference type="NCBI Taxonomy" id="706561"/>
    <lineage>
        <taxon>Eukaryota</taxon>
        <taxon>Fungi</taxon>
        <taxon>Dikarya</taxon>
        <taxon>Ascomycota</taxon>
        <taxon>Pezizomycotina</taxon>
        <taxon>Dothideomycetes</taxon>
        <taxon>Dothideomycetidae</taxon>
        <taxon>Mycosphaerellales</taxon>
        <taxon>Teratosphaeriaceae</taxon>
        <taxon>Salinomyces</taxon>
    </lineage>
</organism>
<feature type="region of interest" description="Disordered" evidence="4">
    <location>
        <begin position="438"/>
        <end position="464"/>
    </location>
</feature>
<dbReference type="CDD" id="cd02205">
    <property type="entry name" value="CBS_pair_SF"/>
    <property type="match status" value="1"/>
</dbReference>
<reference evidence="6 7" key="1">
    <citation type="submission" date="2017-03" db="EMBL/GenBank/DDBJ databases">
        <title>Genomes of endolithic fungi from Antarctica.</title>
        <authorList>
            <person name="Coleine C."/>
            <person name="Masonjones S."/>
            <person name="Stajich J.E."/>
        </authorList>
    </citation>
    <scope>NUCLEOTIDE SEQUENCE [LARGE SCALE GENOMIC DNA]</scope>
    <source>
        <strain evidence="6 7">CCFEE 6315</strain>
    </source>
</reference>
<protein>
    <recommendedName>
        <fullName evidence="5">CBS domain-containing protein</fullName>
    </recommendedName>
</protein>
<sequence length="560" mass="60071">MAHQPPSSSSYSRPNSSAGAPPSPKPGKSSPVLRPASLKTDTSAHGTPLHSPNPARKESPSVSHRSSFAENLRNYPPSPRARRNHSFSGQALTELLMNPPIKGSGDDARFQGRDWRGIQISEIIEPAETRFVELSSSIEATTKLLIKSGSPNVVLIRESIKTKTAIGTFDYSDLNAYLLLVLGLSQPDELAQKLAERARGGEAIPLSDVIDHLGVREEPAFLPHTATLTRAMEVLGGGAHRVVINKDGTSEAVGVLTQLRLVRFFWDNHKNFAATEALYGCSLKELQLGAKEVMAINGDKPLADALRLMHDEGITSLPVLDSHRNVVGNISHVDVKLLTDTSSIPLLSSSCIHFISVILSERGMMDGKDSYPVFHVTPFSTLAHTVAKVCATRSHRMWTVDAPSPSTSVPPSPGMHSSVPPTNMLHTTTHLPAPAAHLASPAKGTAGSELTPGPPYTSVNPGVSVSASQLPGQAMSGRLSGVVSLTDILNLFARASGLHPGDPEEMRRRRRRSSSSSSRPNVDSLEHVEQAVDRFKICCKKANLMLGLFESGQCSLFEVA</sequence>
<dbReference type="AlphaFoldDB" id="A0A4V5N4J4"/>
<dbReference type="Gene3D" id="3.10.580.10">
    <property type="entry name" value="CBS-domain"/>
    <property type="match status" value="2"/>
</dbReference>
<comment type="caution">
    <text evidence="6">The sequence shown here is derived from an EMBL/GenBank/DDBJ whole genome shotgun (WGS) entry which is preliminary data.</text>
</comment>
<feature type="region of interest" description="Disordered" evidence="4">
    <location>
        <begin position="496"/>
        <end position="525"/>
    </location>
</feature>
<keyword evidence="7" id="KW-1185">Reference proteome</keyword>
<dbReference type="SUPFAM" id="SSF54631">
    <property type="entry name" value="CBS-domain pair"/>
    <property type="match status" value="2"/>
</dbReference>
<dbReference type="PANTHER" id="PTHR13780:SF36">
    <property type="entry name" value="CBS DOMAIN-CONTAINING PROTEIN"/>
    <property type="match status" value="1"/>
</dbReference>
<feature type="region of interest" description="Disordered" evidence="4">
    <location>
        <begin position="1"/>
        <end position="85"/>
    </location>
</feature>
<dbReference type="GO" id="GO:0042149">
    <property type="term" value="P:cellular response to glucose starvation"/>
    <property type="evidence" value="ECO:0007669"/>
    <property type="project" value="TreeGrafter"/>
</dbReference>
<evidence type="ECO:0000313" key="6">
    <source>
        <dbReference type="EMBL" id="TKA27999.1"/>
    </source>
</evidence>
<keyword evidence="1" id="KW-0677">Repeat</keyword>
<dbReference type="Pfam" id="PF00571">
    <property type="entry name" value="CBS"/>
    <property type="match status" value="1"/>
</dbReference>
<accession>A0A4V5N4J4</accession>
<evidence type="ECO:0000256" key="2">
    <source>
        <dbReference type="ARBA" id="ARBA00023122"/>
    </source>
</evidence>
<name>A0A4V5N4J4_9PEZI</name>
<dbReference type="InterPro" id="IPR046342">
    <property type="entry name" value="CBS_dom_sf"/>
</dbReference>
<dbReference type="GO" id="GO:0004865">
    <property type="term" value="F:protein serine/threonine phosphatase inhibitor activity"/>
    <property type="evidence" value="ECO:0007669"/>
    <property type="project" value="TreeGrafter"/>
</dbReference>
<evidence type="ECO:0000259" key="5">
    <source>
        <dbReference type="PROSITE" id="PS51371"/>
    </source>
</evidence>
<dbReference type="PANTHER" id="PTHR13780">
    <property type="entry name" value="AMP-ACTIVATED PROTEIN KINASE, GAMMA REGULATORY SUBUNIT"/>
    <property type="match status" value="1"/>
</dbReference>